<dbReference type="CDD" id="cd03812">
    <property type="entry name" value="GT4_CapH-like"/>
    <property type="match status" value="1"/>
</dbReference>
<keyword evidence="3" id="KW-0808">Transferase</keyword>
<keyword evidence="4" id="KW-1185">Reference proteome</keyword>
<dbReference type="eggNOG" id="COG0438">
    <property type="taxonomic scope" value="Bacteria"/>
</dbReference>
<dbReference type="InterPro" id="IPR028098">
    <property type="entry name" value="Glyco_trans_4-like_N"/>
</dbReference>
<dbReference type="EMBL" id="CP003360">
    <property type="protein sequence ID" value="AFM25492.1"/>
    <property type="molecule type" value="Genomic_DNA"/>
</dbReference>
<dbReference type="OrthoDB" id="9804196at2"/>
<name>I4C7F1_DESTA</name>
<accession>I4C7F1</accession>
<dbReference type="GO" id="GO:0016757">
    <property type="term" value="F:glycosyltransferase activity"/>
    <property type="evidence" value="ECO:0007669"/>
    <property type="project" value="InterPro"/>
</dbReference>
<dbReference type="KEGG" id="dti:Desti_2822"/>
<evidence type="ECO:0000313" key="3">
    <source>
        <dbReference type="EMBL" id="AFM25492.1"/>
    </source>
</evidence>
<dbReference type="InterPro" id="IPR050194">
    <property type="entry name" value="Glycosyltransferase_grp1"/>
</dbReference>
<dbReference type="PANTHER" id="PTHR45947">
    <property type="entry name" value="SULFOQUINOVOSYL TRANSFERASE SQD2"/>
    <property type="match status" value="1"/>
</dbReference>
<organism evidence="3 4">
    <name type="scientific">Desulfomonile tiedjei (strain ATCC 49306 / DSM 6799 / DCB-1)</name>
    <dbReference type="NCBI Taxonomy" id="706587"/>
    <lineage>
        <taxon>Bacteria</taxon>
        <taxon>Pseudomonadati</taxon>
        <taxon>Thermodesulfobacteriota</taxon>
        <taxon>Desulfomonilia</taxon>
        <taxon>Desulfomonilales</taxon>
        <taxon>Desulfomonilaceae</taxon>
        <taxon>Desulfomonile</taxon>
    </lineage>
</organism>
<dbReference type="InterPro" id="IPR001296">
    <property type="entry name" value="Glyco_trans_1"/>
</dbReference>
<dbReference type="Pfam" id="PF00534">
    <property type="entry name" value="Glycos_transf_1"/>
    <property type="match status" value="1"/>
</dbReference>
<dbReference type="PANTHER" id="PTHR45947:SF3">
    <property type="entry name" value="SULFOQUINOVOSYL TRANSFERASE SQD2"/>
    <property type="match status" value="1"/>
</dbReference>
<feature type="domain" description="Glycosyl transferase family 1" evidence="1">
    <location>
        <begin position="192"/>
        <end position="346"/>
    </location>
</feature>
<dbReference type="SUPFAM" id="SSF53756">
    <property type="entry name" value="UDP-Glycosyltransferase/glycogen phosphorylase"/>
    <property type="match status" value="1"/>
</dbReference>
<reference evidence="4" key="1">
    <citation type="submission" date="2012-06" db="EMBL/GenBank/DDBJ databases">
        <title>Complete sequence of chromosome of Desulfomonile tiedjei DSM 6799.</title>
        <authorList>
            <person name="Lucas S."/>
            <person name="Copeland A."/>
            <person name="Lapidus A."/>
            <person name="Glavina del Rio T."/>
            <person name="Dalin E."/>
            <person name="Tice H."/>
            <person name="Bruce D."/>
            <person name="Goodwin L."/>
            <person name="Pitluck S."/>
            <person name="Peters L."/>
            <person name="Ovchinnikova G."/>
            <person name="Zeytun A."/>
            <person name="Lu M."/>
            <person name="Kyrpides N."/>
            <person name="Mavromatis K."/>
            <person name="Ivanova N."/>
            <person name="Brettin T."/>
            <person name="Detter J.C."/>
            <person name="Han C."/>
            <person name="Larimer F."/>
            <person name="Land M."/>
            <person name="Hauser L."/>
            <person name="Markowitz V."/>
            <person name="Cheng J.-F."/>
            <person name="Hugenholtz P."/>
            <person name="Woyke T."/>
            <person name="Wu D."/>
            <person name="Spring S."/>
            <person name="Schroeder M."/>
            <person name="Brambilla E."/>
            <person name="Klenk H.-P."/>
            <person name="Eisen J.A."/>
        </authorList>
    </citation>
    <scope>NUCLEOTIDE SEQUENCE [LARGE SCALE GENOMIC DNA]</scope>
    <source>
        <strain evidence="4">ATCC 49306 / DSM 6799 / DCB-1</strain>
    </source>
</reference>
<evidence type="ECO:0000259" key="1">
    <source>
        <dbReference type="Pfam" id="PF00534"/>
    </source>
</evidence>
<dbReference type="Pfam" id="PF13579">
    <property type="entry name" value="Glyco_trans_4_4"/>
    <property type="match status" value="1"/>
</dbReference>
<gene>
    <name evidence="3" type="ordered locus">Desti_2822</name>
</gene>
<dbReference type="HOGENOM" id="CLU_009583_33_0_7"/>
<dbReference type="Proteomes" id="UP000006055">
    <property type="component" value="Chromosome"/>
</dbReference>
<dbReference type="AlphaFoldDB" id="I4C7F1"/>
<proteinExistence type="predicted"/>
<protein>
    <submittedName>
        <fullName evidence="3">Glycosyltransferase</fullName>
    </submittedName>
</protein>
<evidence type="ECO:0000313" key="4">
    <source>
        <dbReference type="Proteomes" id="UP000006055"/>
    </source>
</evidence>
<dbReference type="STRING" id="706587.Desti_2822"/>
<evidence type="ECO:0000259" key="2">
    <source>
        <dbReference type="Pfam" id="PF13579"/>
    </source>
</evidence>
<sequence>MNSYRRPRRILHVLDSMERGGIATWLMTVLRHIERDTFHLDFLVHTDEPCAYDEEARSLGARVIPCPEYRNIVTYCRTFSRILKEYGPYDVLHGHCHRFSGVNLWLAKRARIPVRIAHSHSDLRSVANEWGISRRAYLAFMDKALERYATLGLAAGRLAAEDLFGPKWETHPKRRILFCGIDFSPFHETHERHTIRAEMGLNPTDKIVAHVGRFTQPKNCPFVLEVFSHALNRDSNLRLVFIGNGPLQGEIQEKVSALGLQGHVRFLGSRPDVPRILSAVDLFLFPSLYEGMGLAVIEAQASGLPCLISENIPHEADIVLELITRLPLSLTADRWAENVISLLHADRPVTADEALRTAEESQFNIRHSLGELELIYLGTDRNLG</sequence>
<feature type="domain" description="Glycosyltransferase subfamily 4-like N-terminal" evidence="2">
    <location>
        <begin position="20"/>
        <end position="150"/>
    </location>
</feature>
<dbReference type="Gene3D" id="3.40.50.2000">
    <property type="entry name" value="Glycogen Phosphorylase B"/>
    <property type="match status" value="2"/>
</dbReference>
<dbReference type="RefSeq" id="WP_014810631.1">
    <property type="nucleotide sequence ID" value="NC_018025.1"/>
</dbReference>